<feature type="domain" description="RNA ligase" evidence="2">
    <location>
        <begin position="368"/>
        <end position="567"/>
    </location>
</feature>
<evidence type="ECO:0000259" key="2">
    <source>
        <dbReference type="Pfam" id="PF09414"/>
    </source>
</evidence>
<dbReference type="Proteomes" id="UP000322873">
    <property type="component" value="Unassembled WGS sequence"/>
</dbReference>
<feature type="compositionally biased region" description="Polar residues" evidence="1">
    <location>
        <begin position="84"/>
        <end position="98"/>
    </location>
</feature>
<gene>
    <name evidence="3" type="ORF">EYC84_005917</name>
</gene>
<dbReference type="InterPro" id="IPR021122">
    <property type="entry name" value="RNA_ligase_dom_REL/Rnl2"/>
</dbReference>
<dbReference type="InterPro" id="IPR028018">
    <property type="entry name" value="DUF4646"/>
</dbReference>
<dbReference type="EMBL" id="VICG01000003">
    <property type="protein sequence ID" value="KAA8574454.1"/>
    <property type="molecule type" value="Genomic_DNA"/>
</dbReference>
<proteinExistence type="predicted"/>
<dbReference type="Pfam" id="PF09414">
    <property type="entry name" value="RNA_ligase"/>
    <property type="match status" value="1"/>
</dbReference>
<keyword evidence="4" id="KW-1185">Reference proteome</keyword>
<dbReference type="VEuPathDB" id="FungiDB:MFRU_015g00960"/>
<comment type="caution">
    <text evidence="3">The sequence shown here is derived from an EMBL/GenBank/DDBJ whole genome shotgun (WGS) entry which is preliminary data.</text>
</comment>
<evidence type="ECO:0000313" key="4">
    <source>
        <dbReference type="Proteomes" id="UP000322873"/>
    </source>
</evidence>
<feature type="compositionally biased region" description="Polar residues" evidence="1">
    <location>
        <begin position="35"/>
        <end position="50"/>
    </location>
</feature>
<feature type="region of interest" description="Disordered" evidence="1">
    <location>
        <begin position="72"/>
        <end position="109"/>
    </location>
</feature>
<feature type="region of interest" description="Disordered" evidence="1">
    <location>
        <begin position="1"/>
        <end position="52"/>
    </location>
</feature>
<evidence type="ECO:0000313" key="3">
    <source>
        <dbReference type="EMBL" id="KAA8574454.1"/>
    </source>
</evidence>
<feature type="compositionally biased region" description="Low complexity" evidence="1">
    <location>
        <begin position="650"/>
        <end position="665"/>
    </location>
</feature>
<sequence length="977" mass="108332">MDRDALSPEVVTEHDAPQVVTDHDAPQVVTDHDAQSPQLAINHDAQSPQVVTYHDTRSPQVVSDYDIKRKGLAQQDSREKPSIAFNNSDYDPTLSPSTPGLRKKGSMAFSNSDYDPALAPAPLNPYPRDSDSASIAPTYRSTPSFPVDKFTISTRTDSLASGFPFHQRLYDFRVTHDEWHLFTGAIVQAASLTLQEDWAAWTAGISTGVLSTGLLVLDKVKEGLMHEGKIRATLHEWNDKTWLHKGFKAWLELPSMKGEFNGEEVDPQTMRNMSKKEKKAKEKEQSRFKILIIPTAVPAGPEIGMSRIMGDNKSTWSLPDTPSEQRTNMASTGKTLYPKISGKPKNLLLEFSKFQNKSKGRRATTISVTGTVKLHGTHTDFLIHADNTIQLQSRNNEHLTADKDTIGFVPFAMVVQRQILGLKKNIHDRFLKLNPKAKLNDEHPLIIAGEFIGPKIQKDVAISALPDKCFVIISISINNEWQPDEQYADIHNEPCGIFNVSRGGFLHEMIVLKNPDLAFAKMQALSNAVEEECPFAKSFGIIGLGEGIVWKPAAPLCYDAKYWLKLKGPISMGTAVAGPARIPERSGFVTPVFSNPKFSLSPTSKAVASRPLGTVIPHRSGFVAPVFSASTPAAAESRSVPDQRISSTVQLQSPASRQSPPASNSTPLTTKVAVWNSDNTKPTQGLSVAQEPRKVDESSSAISIQGRRPALIPKKVDAGRLQNLKNVEKGRPMLFDTTKVELVTEEKSKPIANTKLTPLTPEMIQQAKSEILNLIHSRSPKISPPVFQRVDRVATENLKPTKSVKTAPGISEGVDCRFSENEHQEQGKLSIPSFSQKDENTEPANTKLGPSYHHLRKFSQLEKPIRLSLIFMRSQEPGASVAKAFANKVVRGRRLEQGWQYLLEMGVPTDMKGVEAFLQWLWHDVAVEEKSEIEEFEIDKGLLKKEIHKIGRDWYFEELAFEEQRENFGVGAPIGES</sequence>
<feature type="compositionally biased region" description="Polar residues" evidence="1">
    <location>
        <begin position="676"/>
        <end position="687"/>
    </location>
</feature>
<accession>A0A5M9JY25</accession>
<dbReference type="VEuPathDB" id="FungiDB:MFRU_015g00950"/>
<dbReference type="Pfam" id="PF15496">
    <property type="entry name" value="DUF4646"/>
    <property type="match status" value="1"/>
</dbReference>
<protein>
    <recommendedName>
        <fullName evidence="2">RNA ligase domain-containing protein</fullName>
    </recommendedName>
</protein>
<evidence type="ECO:0000256" key="1">
    <source>
        <dbReference type="SAM" id="MobiDB-lite"/>
    </source>
</evidence>
<dbReference type="AlphaFoldDB" id="A0A5M9JY25"/>
<name>A0A5M9JY25_MONFR</name>
<feature type="region of interest" description="Disordered" evidence="1">
    <location>
        <begin position="314"/>
        <end position="336"/>
    </location>
</feature>
<feature type="region of interest" description="Disordered" evidence="1">
    <location>
        <begin position="634"/>
        <end position="702"/>
    </location>
</feature>
<feature type="compositionally biased region" description="Polar residues" evidence="1">
    <location>
        <begin position="314"/>
        <end position="334"/>
    </location>
</feature>
<feature type="compositionally biased region" description="Basic and acidic residues" evidence="1">
    <location>
        <begin position="1"/>
        <end position="34"/>
    </location>
</feature>
<feature type="region of interest" description="Disordered" evidence="1">
    <location>
        <begin position="821"/>
        <end position="850"/>
    </location>
</feature>
<reference evidence="3 4" key="1">
    <citation type="submission" date="2019-06" db="EMBL/GenBank/DDBJ databases">
        <title>Genome Sequence of the Brown Rot Fungal Pathogen Monilinia fructicola.</title>
        <authorList>
            <person name="De Miccolis Angelini R.M."/>
            <person name="Landi L."/>
            <person name="Abate D."/>
            <person name="Pollastro S."/>
            <person name="Romanazzi G."/>
            <person name="Faretra F."/>
        </authorList>
    </citation>
    <scope>NUCLEOTIDE SEQUENCE [LARGE SCALE GENOMIC DNA]</scope>
    <source>
        <strain evidence="3 4">Mfrc123</strain>
    </source>
</reference>
<organism evidence="3 4">
    <name type="scientific">Monilinia fructicola</name>
    <name type="common">Brown rot fungus</name>
    <name type="synonym">Ciboria fructicola</name>
    <dbReference type="NCBI Taxonomy" id="38448"/>
    <lineage>
        <taxon>Eukaryota</taxon>
        <taxon>Fungi</taxon>
        <taxon>Dikarya</taxon>
        <taxon>Ascomycota</taxon>
        <taxon>Pezizomycotina</taxon>
        <taxon>Leotiomycetes</taxon>
        <taxon>Helotiales</taxon>
        <taxon>Sclerotiniaceae</taxon>
        <taxon>Monilinia</taxon>
    </lineage>
</organism>